<comment type="caution">
    <text evidence="2">The sequence shown here is derived from an EMBL/GenBank/DDBJ whole genome shotgun (WGS) entry which is preliminary data.</text>
</comment>
<evidence type="ECO:0000313" key="2">
    <source>
        <dbReference type="EMBL" id="EJK59510.1"/>
    </source>
</evidence>
<sequence length="339" mass="36947">NQAGRPARGSDSDPITPLLYNTKRRKADTMAKVKNHHHNKNPRRGPPAVFVSCEVGRERKAEREAMDLLHHYYYAAKSCSRQSRSDAGVEGERAEKSDADDCPESKSVVSPTQTLAEELSLLRKGAAVEEVLSYERDAKRQKTDASTVSLKSPFAVFDTGSRGMVCIICKLHGSDMVPYADILTKIKGASESESKCGGTGDTSTGNDSNSNSPTDPLWDPVETVRCIMNDASILANIDGKSVGKLTTPTQPPGSRFISRLQPFQATCFASVEEIKEVAIALLNKFLPQMKFPLEGKPLWCFGASTGGLAQKLQRSGKRKATMNFDCLELPVKTVHPDSL</sequence>
<dbReference type="InterPro" id="IPR040183">
    <property type="entry name" value="THUMPD1-like"/>
</dbReference>
<protein>
    <recommendedName>
        <fullName evidence="4">THUMP domain-containing protein</fullName>
    </recommendedName>
</protein>
<dbReference type="Proteomes" id="UP000266841">
    <property type="component" value="Unassembled WGS sequence"/>
</dbReference>
<feature type="non-terminal residue" evidence="2">
    <location>
        <position position="1"/>
    </location>
</feature>
<reference evidence="2 3" key="1">
    <citation type="journal article" date="2012" name="Genome Biol.">
        <title>Genome and low-iron response of an oceanic diatom adapted to chronic iron limitation.</title>
        <authorList>
            <person name="Lommer M."/>
            <person name="Specht M."/>
            <person name="Roy A.S."/>
            <person name="Kraemer L."/>
            <person name="Andreson R."/>
            <person name="Gutowska M.A."/>
            <person name="Wolf J."/>
            <person name="Bergner S.V."/>
            <person name="Schilhabel M.B."/>
            <person name="Klostermeier U.C."/>
            <person name="Beiko R.G."/>
            <person name="Rosenstiel P."/>
            <person name="Hippler M."/>
            <person name="Laroche J."/>
        </authorList>
    </citation>
    <scope>NUCLEOTIDE SEQUENCE [LARGE SCALE GENOMIC DNA]</scope>
    <source>
        <strain evidence="2 3">CCMP1005</strain>
    </source>
</reference>
<feature type="region of interest" description="Disordered" evidence="1">
    <location>
        <begin position="84"/>
        <end position="107"/>
    </location>
</feature>
<proteinExistence type="predicted"/>
<gene>
    <name evidence="2" type="ORF">THAOC_20251</name>
</gene>
<feature type="region of interest" description="Disordered" evidence="1">
    <location>
        <begin position="1"/>
        <end position="48"/>
    </location>
</feature>
<evidence type="ECO:0000256" key="1">
    <source>
        <dbReference type="SAM" id="MobiDB-lite"/>
    </source>
</evidence>
<dbReference type="eggNOG" id="ENOG502ST2K">
    <property type="taxonomic scope" value="Eukaryota"/>
</dbReference>
<evidence type="ECO:0008006" key="4">
    <source>
        <dbReference type="Google" id="ProtNLM"/>
    </source>
</evidence>
<dbReference type="GO" id="GO:0003723">
    <property type="term" value="F:RNA binding"/>
    <property type="evidence" value="ECO:0007669"/>
    <property type="project" value="InterPro"/>
</dbReference>
<keyword evidence="3" id="KW-1185">Reference proteome</keyword>
<accession>K0S2Q0</accession>
<dbReference type="EMBL" id="AGNL01022761">
    <property type="protein sequence ID" value="EJK59510.1"/>
    <property type="molecule type" value="Genomic_DNA"/>
</dbReference>
<dbReference type="GO" id="GO:0006400">
    <property type="term" value="P:tRNA modification"/>
    <property type="evidence" value="ECO:0007669"/>
    <property type="project" value="InterPro"/>
</dbReference>
<name>K0S2Q0_THAOC</name>
<evidence type="ECO:0000313" key="3">
    <source>
        <dbReference type="Proteomes" id="UP000266841"/>
    </source>
</evidence>
<dbReference type="AlphaFoldDB" id="K0S2Q0"/>
<organism evidence="2 3">
    <name type="scientific">Thalassiosira oceanica</name>
    <name type="common">Marine diatom</name>
    <dbReference type="NCBI Taxonomy" id="159749"/>
    <lineage>
        <taxon>Eukaryota</taxon>
        <taxon>Sar</taxon>
        <taxon>Stramenopiles</taxon>
        <taxon>Ochrophyta</taxon>
        <taxon>Bacillariophyta</taxon>
        <taxon>Coscinodiscophyceae</taxon>
        <taxon>Thalassiosirophycidae</taxon>
        <taxon>Thalassiosirales</taxon>
        <taxon>Thalassiosiraceae</taxon>
        <taxon>Thalassiosira</taxon>
    </lineage>
</organism>
<dbReference type="OrthoDB" id="48743at2759"/>
<feature type="compositionally biased region" description="Basic and acidic residues" evidence="1">
    <location>
        <begin position="90"/>
        <end position="99"/>
    </location>
</feature>
<feature type="region of interest" description="Disordered" evidence="1">
    <location>
        <begin position="191"/>
        <end position="217"/>
    </location>
</feature>
<dbReference type="PANTHER" id="PTHR13452">
    <property type="entry name" value="THUMP DOMAIN CONTAINING PROTEIN 1-RELATED"/>
    <property type="match status" value="1"/>
</dbReference>
<feature type="compositionally biased region" description="Basic residues" evidence="1">
    <location>
        <begin position="33"/>
        <end position="43"/>
    </location>
</feature>
<feature type="compositionally biased region" description="Low complexity" evidence="1">
    <location>
        <begin position="201"/>
        <end position="216"/>
    </location>
</feature>
<dbReference type="PANTHER" id="PTHR13452:SF10">
    <property type="entry name" value="THUMP DOMAIN-CONTAINING PROTEIN 1"/>
    <property type="match status" value="1"/>
</dbReference>
<dbReference type="OMA" id="RCIMNDA"/>